<feature type="non-terminal residue" evidence="1">
    <location>
        <position position="56"/>
    </location>
</feature>
<dbReference type="Proteomes" id="UP000004621">
    <property type="component" value="Unassembled WGS sequence"/>
</dbReference>
<dbReference type="EMBL" id="ACEO02000039">
    <property type="protein sequence ID" value="EFC50906.1"/>
    <property type="molecule type" value="Genomic_DNA"/>
</dbReference>
<comment type="caution">
    <text evidence="1">The sequence shown here is derived from an EMBL/GenBank/DDBJ whole genome shotgun (WGS) entry which is preliminary data.</text>
</comment>
<organism evidence="1 2">
    <name type="scientific">Neisseria subflava NJ9703</name>
    <dbReference type="NCBI Taxonomy" id="546268"/>
    <lineage>
        <taxon>Bacteria</taxon>
        <taxon>Pseudomonadati</taxon>
        <taxon>Pseudomonadota</taxon>
        <taxon>Betaproteobacteria</taxon>
        <taxon>Neisseriales</taxon>
        <taxon>Neisseriaceae</taxon>
        <taxon>Neisseria</taxon>
    </lineage>
</organism>
<gene>
    <name evidence="1" type="ORF">NEISUBOT_05671</name>
</gene>
<accession>A0A9W5INR8</accession>
<dbReference type="AlphaFoldDB" id="A0A9W5INR8"/>
<evidence type="ECO:0000313" key="2">
    <source>
        <dbReference type="Proteomes" id="UP000004621"/>
    </source>
</evidence>
<name>A0A9W5INR8_NEISU</name>
<sequence length="56" mass="6653">MLDGVKSIKGFIKVFKKYEHFLKREDFKWKEINDEAFLQEGTYAFAKYCNIVQGIS</sequence>
<proteinExistence type="predicted"/>
<evidence type="ECO:0000313" key="1">
    <source>
        <dbReference type="EMBL" id="EFC50906.1"/>
    </source>
</evidence>
<protein>
    <submittedName>
        <fullName evidence="1">Uncharacterized protein</fullName>
    </submittedName>
</protein>
<reference evidence="1 2" key="1">
    <citation type="submission" date="2010-01" db="EMBL/GenBank/DDBJ databases">
        <authorList>
            <person name="Weinstock G."/>
            <person name="Sodergren E."/>
            <person name="Clifton S."/>
            <person name="Fulton L."/>
            <person name="Fulton B."/>
            <person name="Courtney L."/>
            <person name="Fronick C."/>
            <person name="Harrison M."/>
            <person name="Strong C."/>
            <person name="Farmer C."/>
            <person name="Delahaunty K."/>
            <person name="Markovic C."/>
            <person name="Hall O."/>
            <person name="Minx P."/>
            <person name="Tomlinson C."/>
            <person name="Mitreva M."/>
            <person name="Nelson J."/>
            <person name="Hou S."/>
            <person name="Wollam A."/>
            <person name="Pepin K.H."/>
            <person name="Johnson M."/>
            <person name="Bhonagiri V."/>
            <person name="Nash W.E."/>
            <person name="Warren W."/>
            <person name="Chinwalla A."/>
            <person name="Mardis E.R."/>
            <person name="Wilson R.K."/>
        </authorList>
    </citation>
    <scope>NUCLEOTIDE SEQUENCE [LARGE SCALE GENOMIC DNA]</scope>
    <source>
        <strain evidence="1 2">NJ9703</strain>
    </source>
</reference>